<dbReference type="Proteomes" id="UP000018934">
    <property type="component" value="Chromosome"/>
</dbReference>
<dbReference type="SUPFAM" id="SSF53098">
    <property type="entry name" value="Ribonuclease H-like"/>
    <property type="match status" value="1"/>
</dbReference>
<evidence type="ECO:0000259" key="1">
    <source>
        <dbReference type="Pfam" id="PF13936"/>
    </source>
</evidence>
<dbReference type="Gene3D" id="1.10.10.60">
    <property type="entry name" value="Homeodomain-like"/>
    <property type="match status" value="1"/>
</dbReference>
<dbReference type="RefSeq" id="WP_025205429.1">
    <property type="nucleotide sequence ID" value="NZ_CP007033.1"/>
</dbReference>
<gene>
    <name evidence="2" type="ORF">DEHRE_05860</name>
</gene>
<dbReference type="InterPro" id="IPR012337">
    <property type="entry name" value="RNaseH-like_sf"/>
</dbReference>
<evidence type="ECO:0000313" key="3">
    <source>
        <dbReference type="Proteomes" id="UP000018934"/>
    </source>
</evidence>
<dbReference type="InterPro" id="IPR025246">
    <property type="entry name" value="IS30-like_HTH"/>
</dbReference>
<reference evidence="2 3" key="1">
    <citation type="journal article" date="2013" name="Stand. Genomic Sci.">
        <title>Complete genome sequence of Dehalobacter restrictus PER-K23(T.).</title>
        <authorList>
            <person name="Kruse T."/>
            <person name="Maillard J."/>
            <person name="Goodwin L."/>
            <person name="Woyke T."/>
            <person name="Teshima H."/>
            <person name="Bruce D."/>
            <person name="Detter C."/>
            <person name="Tapia R."/>
            <person name="Han C."/>
            <person name="Huntemann M."/>
            <person name="Wei C.L."/>
            <person name="Han J."/>
            <person name="Chen A."/>
            <person name="Kyrpides N."/>
            <person name="Szeto E."/>
            <person name="Markowitz V."/>
            <person name="Ivanova N."/>
            <person name="Pagani I."/>
            <person name="Pati A."/>
            <person name="Pitluck S."/>
            <person name="Nolan M."/>
            <person name="Holliger C."/>
            <person name="Smidt H."/>
        </authorList>
    </citation>
    <scope>NUCLEOTIDE SEQUENCE [LARGE SCALE GENOMIC DNA]</scope>
    <source>
        <strain evidence="3">DSM 9455</strain>
    </source>
</reference>
<sequence>MSQRRIYHGKNKHLTDSERLQIEQLLREGVSLKRIAVTLEKSASTISREIRARAIESNKYAPYRIHNRCANLNVCQKMQICSDKPNCTRKCSRCNYCNAVCEEFEERRCHRLYDPPYVCNGCLEAYQCVLRKKYYLHRNAHEAYREMLVESRSGANITEDELLYLDEWISPLIQRGQSVHHIAVHNADRLIVSEKSIYRYVSGGLFKARNIDMPRVCRLKPRKTKTVEHKIDSTCRLGRTYADFLAFTEASDAPVVEIDSVIGRVGGKVLLTMMFKSCDLMLAFIRERNTSQSVIDVFNCLDETLSREVFSRLLSVCLADNGSEFSNPKALEYDAQGRRRTRLYYCDPFASYQKPNVELNHEFIRKILPKGTSFDALCQGDIDLMMSHINSYSREKLGDKSPLDVFNFIYGYDDVLKKLRISRIPANEILLKPSLLKK</sequence>
<feature type="domain" description="Transposase IS30-like HTH" evidence="1">
    <location>
        <begin position="10"/>
        <end position="51"/>
    </location>
</feature>
<keyword evidence="3" id="KW-1185">Reference proteome</keyword>
<dbReference type="InterPro" id="IPR051917">
    <property type="entry name" value="Transposase-Integrase"/>
</dbReference>
<dbReference type="PANTHER" id="PTHR10948">
    <property type="entry name" value="TRANSPOSASE"/>
    <property type="match status" value="1"/>
</dbReference>
<dbReference type="Pfam" id="PF13936">
    <property type="entry name" value="HTH_38"/>
    <property type="match status" value="1"/>
</dbReference>
<proteinExistence type="predicted"/>
<evidence type="ECO:0000313" key="2">
    <source>
        <dbReference type="EMBL" id="AHF09658.1"/>
    </source>
</evidence>
<dbReference type="PANTHER" id="PTHR10948:SF23">
    <property type="entry name" value="TRANSPOSASE INSI FOR INSERTION SEQUENCE ELEMENT IS30A-RELATED"/>
    <property type="match status" value="1"/>
</dbReference>
<protein>
    <submittedName>
        <fullName evidence="2">Transposase ISSag9</fullName>
    </submittedName>
</protein>
<name>A0ABN4BQF4_DEHRP</name>
<accession>A0ABN4BQF4</accession>
<organism evidence="2 3">
    <name type="scientific">Dehalobacter restrictus (strain DSM 9455 / PER-K23)</name>
    <dbReference type="NCBI Taxonomy" id="871738"/>
    <lineage>
        <taxon>Bacteria</taxon>
        <taxon>Bacillati</taxon>
        <taxon>Bacillota</taxon>
        <taxon>Clostridia</taxon>
        <taxon>Eubacteriales</taxon>
        <taxon>Desulfitobacteriaceae</taxon>
        <taxon>Dehalobacter</taxon>
    </lineage>
</organism>
<dbReference type="EMBL" id="CP007033">
    <property type="protein sequence ID" value="AHF09658.1"/>
    <property type="molecule type" value="Genomic_DNA"/>
</dbReference>